<comment type="caution">
    <text evidence="1">The sequence shown here is derived from an EMBL/GenBank/DDBJ whole genome shotgun (WGS) entry which is preliminary data.</text>
</comment>
<keyword evidence="2" id="KW-1185">Reference proteome</keyword>
<evidence type="ECO:0000313" key="2">
    <source>
        <dbReference type="Proteomes" id="UP000176998"/>
    </source>
</evidence>
<name>A0A1G4AYU8_9PEZI</name>
<evidence type="ECO:0000313" key="1">
    <source>
        <dbReference type="EMBL" id="OHE94212.1"/>
    </source>
</evidence>
<protein>
    <recommendedName>
        <fullName evidence="3">F-box domain-containing protein</fullName>
    </recommendedName>
</protein>
<reference evidence="1 2" key="1">
    <citation type="submission" date="2016-09" db="EMBL/GenBank/DDBJ databases">
        <authorList>
            <person name="Capua I."/>
            <person name="De Benedictis P."/>
            <person name="Joannis T."/>
            <person name="Lombin L.H."/>
            <person name="Cattoli G."/>
        </authorList>
    </citation>
    <scope>NUCLEOTIDE SEQUENCE [LARGE SCALE GENOMIC DNA]</scope>
    <source>
        <strain evidence="1 2">IMI 309357</strain>
    </source>
</reference>
<dbReference type="EMBL" id="MJBS01000105">
    <property type="protein sequence ID" value="OHE94212.1"/>
    <property type="molecule type" value="Genomic_DNA"/>
</dbReference>
<evidence type="ECO:0008006" key="3">
    <source>
        <dbReference type="Google" id="ProtNLM"/>
    </source>
</evidence>
<sequence length="536" mass="60958">MALLNLPVELLQRIIAETIPDSIENVAITCSTLYRASQIYLEQHNKLRRRYRHFSYSKLSRTSPSDIRAEEEWDICTKDTGLRIVNAVDFILAIIRNPLIPRYVETADLKASFGVRNFDPGDNSQGTGPLFPRVRGEADIEVLREFLRTSPYLEQTGSNPETWMEGIQNDVVGHAEVFLLTLLTHVRELALPAAWGELTLRPFKSGEEGEEEDEHRSDRSVIWPMLDHIVWRANEPGVKDAGLSKLDILRPFTGSGYDCRNAMTLNTPFLAIGSLREAYIGGCIALEDGYTGIPFHPEYSTYSPRLEKLELVGCTFEPWEVRVLLSRMANLKCLHFAYEVKWHGCGMSCDTGHILDTIMECTGETLEELSAWMMEHWGSTGRTLTDMKGFRRLKSLEIDSFMFMGPEFRKDDVEDFDLTDAPNVWPVEEIAAPRMVDMLPPSLESLRILVQGNDGDDRSAQIAKCLRALFDGFPQHRQKLLPKLQEVVVEIVGTNVDLNLQREMEAQGAKIYVREGLEVQPSFLTEFYTRFDVEAE</sequence>
<dbReference type="GeneID" id="34563688"/>
<dbReference type="RefSeq" id="XP_022471375.1">
    <property type="nucleotide sequence ID" value="XM_022622178.1"/>
</dbReference>
<dbReference type="Proteomes" id="UP000176998">
    <property type="component" value="Unassembled WGS sequence"/>
</dbReference>
<dbReference type="STRING" id="1209926.A0A1G4AYU8"/>
<accession>A0A1G4AYU8</accession>
<gene>
    <name evidence="1" type="ORF">CORC01_10550</name>
</gene>
<dbReference type="AlphaFoldDB" id="A0A1G4AYU8"/>
<organism evidence="1 2">
    <name type="scientific">Colletotrichum orchidophilum</name>
    <dbReference type="NCBI Taxonomy" id="1209926"/>
    <lineage>
        <taxon>Eukaryota</taxon>
        <taxon>Fungi</taxon>
        <taxon>Dikarya</taxon>
        <taxon>Ascomycota</taxon>
        <taxon>Pezizomycotina</taxon>
        <taxon>Sordariomycetes</taxon>
        <taxon>Hypocreomycetidae</taxon>
        <taxon>Glomerellales</taxon>
        <taxon>Glomerellaceae</taxon>
        <taxon>Colletotrichum</taxon>
    </lineage>
</organism>
<dbReference type="OrthoDB" id="5421601at2759"/>
<proteinExistence type="predicted"/>